<keyword evidence="3" id="KW-1185">Reference proteome</keyword>
<dbReference type="Proteomes" id="UP001319180">
    <property type="component" value="Unassembled WGS sequence"/>
</dbReference>
<feature type="chain" id="PRO_5042925203" evidence="1">
    <location>
        <begin position="22"/>
        <end position="141"/>
    </location>
</feature>
<organism evidence="2 3">
    <name type="scientific">Dawidia soli</name>
    <dbReference type="NCBI Taxonomy" id="2782352"/>
    <lineage>
        <taxon>Bacteria</taxon>
        <taxon>Pseudomonadati</taxon>
        <taxon>Bacteroidota</taxon>
        <taxon>Cytophagia</taxon>
        <taxon>Cytophagales</taxon>
        <taxon>Chryseotaleaceae</taxon>
        <taxon>Dawidia</taxon>
    </lineage>
</organism>
<proteinExistence type="predicted"/>
<dbReference type="RefSeq" id="WP_254090274.1">
    <property type="nucleotide sequence ID" value="NZ_JAHESC010000013.1"/>
</dbReference>
<dbReference type="EMBL" id="JAHESC010000013">
    <property type="protein sequence ID" value="MBT1687037.1"/>
    <property type="molecule type" value="Genomic_DNA"/>
</dbReference>
<comment type="caution">
    <text evidence="2">The sequence shown here is derived from an EMBL/GenBank/DDBJ whole genome shotgun (WGS) entry which is preliminary data.</text>
</comment>
<dbReference type="PROSITE" id="PS51257">
    <property type="entry name" value="PROKAR_LIPOPROTEIN"/>
    <property type="match status" value="1"/>
</dbReference>
<evidence type="ECO:0000313" key="2">
    <source>
        <dbReference type="EMBL" id="MBT1687037.1"/>
    </source>
</evidence>
<protein>
    <submittedName>
        <fullName evidence="2">Uncharacterized protein</fullName>
    </submittedName>
</protein>
<accession>A0AAP2GDA4</accession>
<keyword evidence="1" id="KW-0732">Signal</keyword>
<feature type="signal peptide" evidence="1">
    <location>
        <begin position="1"/>
        <end position="21"/>
    </location>
</feature>
<evidence type="ECO:0000256" key="1">
    <source>
        <dbReference type="SAM" id="SignalP"/>
    </source>
</evidence>
<sequence length="141" mass="15605">MMLLKRLLVFFGFVTASCASGSTTQDIDDILAGHNYTFEFAYEGCFGGGTETIVIQDKNIAIYTFPVFGEADRIKEKVDTFFWTGEKEALLREICLAGIQFSDTLGSCTTTTQYELTGSSKSITFTDRNCALTDAIERLVK</sequence>
<dbReference type="AlphaFoldDB" id="A0AAP2GDA4"/>
<name>A0AAP2GDA4_9BACT</name>
<evidence type="ECO:0000313" key="3">
    <source>
        <dbReference type="Proteomes" id="UP001319180"/>
    </source>
</evidence>
<gene>
    <name evidence="2" type="ORF">KK078_10735</name>
</gene>
<reference evidence="2 3" key="1">
    <citation type="submission" date="2021-05" db="EMBL/GenBank/DDBJ databases">
        <title>A Polyphasic approach of four new species of the genus Ohtaekwangia: Ohtaekwangia histidinii sp. nov., Ohtaekwangia cretensis sp. nov., Ohtaekwangia indiensis sp. nov., Ohtaekwangia reichenbachii sp. nov. from diverse environment.</title>
        <authorList>
            <person name="Octaviana S."/>
        </authorList>
    </citation>
    <scope>NUCLEOTIDE SEQUENCE [LARGE SCALE GENOMIC DNA]</scope>
    <source>
        <strain evidence="2 3">PWU37</strain>
    </source>
</reference>